<dbReference type="HOGENOM" id="CLU_036368_4_0_6"/>
<evidence type="ECO:0000256" key="7">
    <source>
        <dbReference type="ARBA" id="ARBA00022723"/>
    </source>
</evidence>
<feature type="active site" description="Proton donor" evidence="14">
    <location>
        <position position="132"/>
    </location>
</feature>
<dbReference type="InterPro" id="IPR023214">
    <property type="entry name" value="HAD_sf"/>
</dbReference>
<dbReference type="NCBIfam" id="TIGR00338">
    <property type="entry name" value="serB"/>
    <property type="match status" value="1"/>
</dbReference>
<dbReference type="EC" id="3.1.3.3" evidence="4"/>
<dbReference type="SFLD" id="SFLDF00029">
    <property type="entry name" value="phosphoserine_phosphatase"/>
    <property type="match status" value="1"/>
</dbReference>
<comment type="catalytic activity">
    <reaction evidence="12">
        <text>O-phospho-L-serine + H2O = L-serine + phosphate</text>
        <dbReference type="Rhea" id="RHEA:21208"/>
        <dbReference type="ChEBI" id="CHEBI:15377"/>
        <dbReference type="ChEBI" id="CHEBI:33384"/>
        <dbReference type="ChEBI" id="CHEBI:43474"/>
        <dbReference type="ChEBI" id="CHEBI:57524"/>
        <dbReference type="EC" id="3.1.3.3"/>
    </reaction>
</comment>
<keyword evidence="8 15" id="KW-0378">Hydrolase</keyword>
<dbReference type="Gene3D" id="1.10.150.210">
    <property type="entry name" value="Phosphoserine phosphatase, domain 2"/>
    <property type="match status" value="1"/>
</dbReference>
<dbReference type="FunFam" id="3.40.50.1000:FF:000236">
    <property type="entry name" value="Phosphoserine phosphatase"/>
    <property type="match status" value="1"/>
</dbReference>
<dbReference type="KEGG" id="spc:Sputcn32_2817"/>
<gene>
    <name evidence="15" type="ordered locus">Sputcn32_2817</name>
</gene>
<evidence type="ECO:0000313" key="15">
    <source>
        <dbReference type="EMBL" id="ABP76536.1"/>
    </source>
</evidence>
<dbReference type="STRING" id="319224.Sputcn32_2817"/>
<evidence type="ECO:0000256" key="5">
    <source>
        <dbReference type="ARBA" id="ARBA00015196"/>
    </source>
</evidence>
<dbReference type="InterPro" id="IPR050582">
    <property type="entry name" value="HAD-like_SerB"/>
</dbReference>
<evidence type="ECO:0000256" key="2">
    <source>
        <dbReference type="ARBA" id="ARBA00005135"/>
    </source>
</evidence>
<protein>
    <recommendedName>
        <fullName evidence="5">Phosphoserine phosphatase</fullName>
        <ecNumber evidence="4">3.1.3.3</ecNumber>
    </recommendedName>
    <alternativeName>
        <fullName evidence="11">O-phosphoserine phosphohydrolase</fullName>
    </alternativeName>
</protein>
<dbReference type="SFLD" id="SFLDS00003">
    <property type="entry name" value="Haloacid_Dehalogenase"/>
    <property type="match status" value="1"/>
</dbReference>
<dbReference type="SFLD" id="SFLDG01137">
    <property type="entry name" value="C1.6.1:_Phosphoserine_Phosphat"/>
    <property type="match status" value="1"/>
</dbReference>
<evidence type="ECO:0000256" key="4">
    <source>
        <dbReference type="ARBA" id="ARBA00012640"/>
    </source>
</evidence>
<sequence length="331" mass="36199">MESLNQDALFLWLATNPSPRFEYQGHLFEAYQESDTPPSGTLVRVRIIYQEISAQKSLAEWLIALASTLKLPHVYIASIKRQVALHCIELALPLELSSDRVTMFPYDLAELHVFNTDLPKLSVPGLLVMDMDSTAIQIECIDELAAMAGVGEQVAAITERAMQGELDFEQSLRQRVAQLKGADANIITTLCHQLPLMPGLESMLAELKSHGWRLVVASGGFTPFVGHLKQLLNLDAAFANELVITDAKLAGTVTGKVVDAQYKADVVAHCSAQWNIPRGQRVAIGDGANDIPMVKAADFGIAFHAKPKLAAAADANIRHLDLRVLPYLLQN</sequence>
<dbReference type="GO" id="GO:0036424">
    <property type="term" value="F:L-phosphoserine phosphatase activity"/>
    <property type="evidence" value="ECO:0007669"/>
    <property type="project" value="InterPro"/>
</dbReference>
<feature type="active site" description="Nucleophile" evidence="14">
    <location>
        <position position="130"/>
    </location>
</feature>
<dbReference type="InterPro" id="IPR036412">
    <property type="entry name" value="HAD-like_sf"/>
</dbReference>
<dbReference type="SUPFAM" id="SSF56784">
    <property type="entry name" value="HAD-like"/>
    <property type="match status" value="1"/>
</dbReference>
<dbReference type="AlphaFoldDB" id="A4Y9A3"/>
<comment type="catalytic activity">
    <reaction evidence="13">
        <text>O-phospho-D-serine + H2O = D-serine + phosphate</text>
        <dbReference type="Rhea" id="RHEA:24873"/>
        <dbReference type="ChEBI" id="CHEBI:15377"/>
        <dbReference type="ChEBI" id="CHEBI:35247"/>
        <dbReference type="ChEBI" id="CHEBI:43474"/>
        <dbReference type="ChEBI" id="CHEBI:58680"/>
        <dbReference type="EC" id="3.1.3.3"/>
    </reaction>
</comment>
<dbReference type="GO" id="GO:0000287">
    <property type="term" value="F:magnesium ion binding"/>
    <property type="evidence" value="ECO:0007669"/>
    <property type="project" value="TreeGrafter"/>
</dbReference>
<dbReference type="EMBL" id="CP000681">
    <property type="protein sequence ID" value="ABP76536.1"/>
    <property type="molecule type" value="Genomic_DNA"/>
</dbReference>
<dbReference type="UniPathway" id="UPA00135">
    <property type="reaction ID" value="UER00198"/>
</dbReference>
<reference evidence="15" key="1">
    <citation type="submission" date="2007-04" db="EMBL/GenBank/DDBJ databases">
        <title>Complete sequence of Shewanella putrefaciens CN-32.</title>
        <authorList>
            <consortium name="US DOE Joint Genome Institute"/>
            <person name="Copeland A."/>
            <person name="Lucas S."/>
            <person name="Lapidus A."/>
            <person name="Barry K."/>
            <person name="Detter J.C."/>
            <person name="Glavina del Rio T."/>
            <person name="Hammon N."/>
            <person name="Israni S."/>
            <person name="Dalin E."/>
            <person name="Tice H."/>
            <person name="Pitluck S."/>
            <person name="Chain P."/>
            <person name="Malfatti S."/>
            <person name="Shin M."/>
            <person name="Vergez L."/>
            <person name="Schmutz J."/>
            <person name="Larimer F."/>
            <person name="Land M."/>
            <person name="Hauser L."/>
            <person name="Kyrpides N."/>
            <person name="Mikhailova N."/>
            <person name="Romine M.F."/>
            <person name="Fredrickson J."/>
            <person name="Tiedje J."/>
            <person name="Richardson P."/>
        </authorList>
    </citation>
    <scope>NUCLEOTIDE SEQUENCE [LARGE SCALE GENOMIC DNA]</scope>
    <source>
        <strain evidence="15">CN-32</strain>
    </source>
</reference>
<evidence type="ECO:0000256" key="11">
    <source>
        <dbReference type="ARBA" id="ARBA00031693"/>
    </source>
</evidence>
<evidence type="ECO:0000256" key="3">
    <source>
        <dbReference type="ARBA" id="ARBA00009184"/>
    </source>
</evidence>
<dbReference type="Gene3D" id="3.40.50.1000">
    <property type="entry name" value="HAD superfamily/HAD-like"/>
    <property type="match status" value="1"/>
</dbReference>
<dbReference type="NCBIfam" id="TIGR01488">
    <property type="entry name" value="HAD-SF-IB"/>
    <property type="match status" value="1"/>
</dbReference>
<accession>A4Y9A3</accession>
<proteinExistence type="inferred from homology"/>
<keyword evidence="10" id="KW-0718">Serine biosynthesis</keyword>
<dbReference type="InterPro" id="IPR004469">
    <property type="entry name" value="PSP"/>
</dbReference>
<keyword evidence="7" id="KW-0479">Metal-binding</keyword>
<dbReference type="eggNOG" id="COG0560">
    <property type="taxonomic scope" value="Bacteria"/>
</dbReference>
<dbReference type="PANTHER" id="PTHR43344">
    <property type="entry name" value="PHOSPHOSERINE PHOSPHATASE"/>
    <property type="match status" value="1"/>
</dbReference>
<name>A4Y9A3_SHEPC</name>
<organism evidence="15">
    <name type="scientific">Shewanella putrefaciens (strain CN-32 / ATCC BAA-453)</name>
    <dbReference type="NCBI Taxonomy" id="319224"/>
    <lineage>
        <taxon>Bacteria</taxon>
        <taxon>Pseudomonadati</taxon>
        <taxon>Pseudomonadota</taxon>
        <taxon>Gammaproteobacteria</taxon>
        <taxon>Alteromonadales</taxon>
        <taxon>Shewanellaceae</taxon>
        <taxon>Shewanella</taxon>
    </lineage>
</organism>
<keyword evidence="6" id="KW-0028">Amino-acid biosynthesis</keyword>
<dbReference type="GO" id="GO:0006564">
    <property type="term" value="P:L-serine biosynthetic process"/>
    <property type="evidence" value="ECO:0007669"/>
    <property type="project" value="UniProtKB-KW"/>
</dbReference>
<dbReference type="Pfam" id="PF00702">
    <property type="entry name" value="Hydrolase"/>
    <property type="match status" value="1"/>
</dbReference>
<dbReference type="CDD" id="cd07500">
    <property type="entry name" value="HAD_PSP"/>
    <property type="match status" value="1"/>
</dbReference>
<comment type="cofactor">
    <cofactor evidence="1">
        <name>Mg(2+)</name>
        <dbReference type="ChEBI" id="CHEBI:18420"/>
    </cofactor>
</comment>
<evidence type="ECO:0000256" key="13">
    <source>
        <dbReference type="ARBA" id="ARBA00048523"/>
    </source>
</evidence>
<evidence type="ECO:0000256" key="1">
    <source>
        <dbReference type="ARBA" id="ARBA00001946"/>
    </source>
</evidence>
<comment type="pathway">
    <text evidence="2">Amino-acid biosynthesis; L-serine biosynthesis; L-serine from 3-phospho-D-glycerate: step 3/3.</text>
</comment>
<comment type="similarity">
    <text evidence="3">Belongs to the HAD-like hydrolase superfamily. SerB family.</text>
</comment>
<evidence type="ECO:0000256" key="12">
    <source>
        <dbReference type="ARBA" id="ARBA00048138"/>
    </source>
</evidence>
<dbReference type="PANTHER" id="PTHR43344:SF2">
    <property type="entry name" value="PHOSPHOSERINE PHOSPHATASE"/>
    <property type="match status" value="1"/>
</dbReference>
<keyword evidence="9" id="KW-0460">Magnesium</keyword>
<evidence type="ECO:0000256" key="9">
    <source>
        <dbReference type="ARBA" id="ARBA00022842"/>
    </source>
</evidence>
<evidence type="ECO:0000256" key="8">
    <source>
        <dbReference type="ARBA" id="ARBA00022801"/>
    </source>
</evidence>
<dbReference type="GO" id="GO:0005737">
    <property type="term" value="C:cytoplasm"/>
    <property type="evidence" value="ECO:0007669"/>
    <property type="project" value="TreeGrafter"/>
</dbReference>
<dbReference type="SFLD" id="SFLDG01136">
    <property type="entry name" value="C1.6:_Phosphoserine_Phosphatas"/>
    <property type="match status" value="1"/>
</dbReference>
<evidence type="ECO:0000256" key="10">
    <source>
        <dbReference type="ARBA" id="ARBA00023299"/>
    </source>
</evidence>
<evidence type="ECO:0000256" key="6">
    <source>
        <dbReference type="ARBA" id="ARBA00022605"/>
    </source>
</evidence>
<evidence type="ECO:0000256" key="14">
    <source>
        <dbReference type="PIRSR" id="PIRSR604469-1"/>
    </source>
</evidence>